<feature type="domain" description="Glabrous enhancer-binding protein-like DBD" evidence="3">
    <location>
        <begin position="112"/>
        <end position="202"/>
    </location>
</feature>
<evidence type="ECO:0000313" key="5">
    <source>
        <dbReference type="EMBL" id="CAH8351247.1"/>
    </source>
</evidence>
<comment type="similarity">
    <text evidence="1">Belongs to the GeBP family.</text>
</comment>
<dbReference type="AlphaFoldDB" id="A0ABC8KAE1"/>
<feature type="region of interest" description="Disordered" evidence="2">
    <location>
        <begin position="212"/>
        <end position="275"/>
    </location>
</feature>
<protein>
    <submittedName>
        <fullName evidence="5">Uncharacterized protein</fullName>
    </submittedName>
</protein>
<evidence type="ECO:0000259" key="4">
    <source>
        <dbReference type="Pfam" id="PF22757"/>
    </source>
</evidence>
<dbReference type="PANTHER" id="PTHR31662">
    <property type="entry name" value="BNAANNG10740D PROTEIN-RELATED"/>
    <property type="match status" value="1"/>
</dbReference>
<dbReference type="Pfam" id="PF22757">
    <property type="entry name" value="GeBP-like_C"/>
    <property type="match status" value="1"/>
</dbReference>
<sequence>MAKKKLNPLEDPPKSSSSEEDEVETLSGEAEEQISDESSSEEEDDLINRVIIPPAKNPKTPARRAVASGSKNPTAVTVASPWITGSKRSSEKISPREVHAKRSKKDPKKPLFQRLFSEEDEISLLQGMIDFNSVTGKSPYEDMDEFYDYIKKSISFEASKIQATEKIRSLRKKYMKKVQRGVESMPKAHDMECFKLSKYIWGSNGMALRPNVKKSEKKLESVKPHGKEVEKEVESDGSLKKKLDFSEANGENVEEDREVLGDGEKEEEEEEEEDREVLVNGKKIQVDKEVMITGDSMSLGVMRASDWFEDSFLVGTIASLGVGERFVKQKWSMVAVETKKKLEEKWKLLQAKEMELVLQKTDFMREVGSVIAEASYQGNIM</sequence>
<feature type="compositionally biased region" description="Acidic residues" evidence="2">
    <location>
        <begin position="18"/>
        <end position="45"/>
    </location>
</feature>
<accession>A0ABC8KAE1</accession>
<proteinExistence type="inferred from homology"/>
<dbReference type="InterPro" id="IPR053932">
    <property type="entry name" value="GeBP-like_DBD"/>
</dbReference>
<evidence type="ECO:0000259" key="3">
    <source>
        <dbReference type="Pfam" id="PF04504"/>
    </source>
</evidence>
<reference evidence="5 6" key="1">
    <citation type="submission" date="2022-03" db="EMBL/GenBank/DDBJ databases">
        <authorList>
            <person name="Macdonald S."/>
            <person name="Ahmed S."/>
            <person name="Newling K."/>
        </authorList>
    </citation>
    <scope>NUCLEOTIDE SEQUENCE [LARGE SCALE GENOMIC DNA]</scope>
</reference>
<name>A0ABC8KAE1_ERUVS</name>
<dbReference type="InterPro" id="IPR053933">
    <property type="entry name" value="GeBP-like_C"/>
</dbReference>
<feature type="domain" description="Glabrous enhancer-binding protein-like C-terminal" evidence="4">
    <location>
        <begin position="306"/>
        <end position="373"/>
    </location>
</feature>
<feature type="compositionally biased region" description="Basic and acidic residues" evidence="2">
    <location>
        <begin position="88"/>
        <end position="100"/>
    </location>
</feature>
<dbReference type="GO" id="GO:0010468">
    <property type="term" value="P:regulation of gene expression"/>
    <property type="evidence" value="ECO:0007669"/>
    <property type="project" value="UniProtKB-ARBA"/>
</dbReference>
<evidence type="ECO:0000256" key="1">
    <source>
        <dbReference type="ARBA" id="ARBA00010820"/>
    </source>
</evidence>
<dbReference type="Proteomes" id="UP001642260">
    <property type="component" value="Unassembled WGS sequence"/>
</dbReference>
<evidence type="ECO:0000256" key="2">
    <source>
        <dbReference type="SAM" id="MobiDB-lite"/>
    </source>
</evidence>
<dbReference type="EMBL" id="CAKOAT010169599">
    <property type="protein sequence ID" value="CAH8351247.1"/>
    <property type="molecule type" value="Genomic_DNA"/>
</dbReference>
<evidence type="ECO:0000313" key="6">
    <source>
        <dbReference type="Proteomes" id="UP001642260"/>
    </source>
</evidence>
<organism evidence="5 6">
    <name type="scientific">Eruca vesicaria subsp. sativa</name>
    <name type="common">Garden rocket</name>
    <name type="synonym">Eruca sativa</name>
    <dbReference type="NCBI Taxonomy" id="29727"/>
    <lineage>
        <taxon>Eukaryota</taxon>
        <taxon>Viridiplantae</taxon>
        <taxon>Streptophyta</taxon>
        <taxon>Embryophyta</taxon>
        <taxon>Tracheophyta</taxon>
        <taxon>Spermatophyta</taxon>
        <taxon>Magnoliopsida</taxon>
        <taxon>eudicotyledons</taxon>
        <taxon>Gunneridae</taxon>
        <taxon>Pentapetalae</taxon>
        <taxon>rosids</taxon>
        <taxon>malvids</taxon>
        <taxon>Brassicales</taxon>
        <taxon>Brassicaceae</taxon>
        <taxon>Brassiceae</taxon>
        <taxon>Eruca</taxon>
    </lineage>
</organism>
<dbReference type="InterPro" id="IPR007592">
    <property type="entry name" value="GEBP"/>
</dbReference>
<feature type="compositionally biased region" description="Acidic residues" evidence="2">
    <location>
        <begin position="264"/>
        <end position="275"/>
    </location>
</feature>
<comment type="caution">
    <text evidence="5">The sequence shown here is derived from an EMBL/GenBank/DDBJ whole genome shotgun (WGS) entry which is preliminary data.</text>
</comment>
<gene>
    <name evidence="5" type="ORF">ERUC_LOCUS18217</name>
</gene>
<feature type="compositionally biased region" description="Basic and acidic residues" evidence="2">
    <location>
        <begin position="213"/>
        <end position="245"/>
    </location>
</feature>
<feature type="region of interest" description="Disordered" evidence="2">
    <location>
        <begin position="1"/>
        <end position="110"/>
    </location>
</feature>
<dbReference type="Pfam" id="PF04504">
    <property type="entry name" value="GeBP-like_DBD"/>
    <property type="match status" value="1"/>
</dbReference>
<keyword evidence="6" id="KW-1185">Reference proteome</keyword>
<dbReference type="PANTHER" id="PTHR31662:SF43">
    <property type="entry name" value="MYB-LIKE DOMAIN-CONTAINING PROTEIN"/>
    <property type="match status" value="1"/>
</dbReference>